<protein>
    <submittedName>
        <fullName evidence="1">Nucleotidyl transferase AbiEii toxin, Type IV TA system</fullName>
    </submittedName>
</protein>
<keyword evidence="2" id="KW-1185">Reference proteome</keyword>
<dbReference type="Proteomes" id="UP000184342">
    <property type="component" value="Unassembled WGS sequence"/>
</dbReference>
<dbReference type="InterPro" id="IPR014942">
    <property type="entry name" value="AbiEii"/>
</dbReference>
<evidence type="ECO:0000313" key="1">
    <source>
        <dbReference type="EMBL" id="SHJ72014.1"/>
    </source>
</evidence>
<name>A0A1M6LLG0_9FIRM</name>
<keyword evidence="1" id="KW-0808">Transferase</keyword>
<dbReference type="STRING" id="1122934.SAMN02745691_02417"/>
<dbReference type="EMBL" id="FQYT01000039">
    <property type="protein sequence ID" value="SHJ72014.1"/>
    <property type="molecule type" value="Genomic_DNA"/>
</dbReference>
<gene>
    <name evidence="1" type="ORF">SAMN02745691_02417</name>
</gene>
<dbReference type="AlphaFoldDB" id="A0A1M6LLG0"/>
<evidence type="ECO:0000313" key="2">
    <source>
        <dbReference type="Proteomes" id="UP000184342"/>
    </source>
</evidence>
<dbReference type="GO" id="GO:0016740">
    <property type="term" value="F:transferase activity"/>
    <property type="evidence" value="ECO:0007669"/>
    <property type="project" value="UniProtKB-KW"/>
</dbReference>
<organism evidence="1 2">
    <name type="scientific">Parasporobacterium paucivorans DSM 15970</name>
    <dbReference type="NCBI Taxonomy" id="1122934"/>
    <lineage>
        <taxon>Bacteria</taxon>
        <taxon>Bacillati</taxon>
        <taxon>Bacillota</taxon>
        <taxon>Clostridia</taxon>
        <taxon>Lachnospirales</taxon>
        <taxon>Lachnospiraceae</taxon>
        <taxon>Parasporobacterium</taxon>
    </lineage>
</organism>
<dbReference type="Pfam" id="PF08843">
    <property type="entry name" value="AbiEii"/>
    <property type="match status" value="1"/>
</dbReference>
<dbReference type="RefSeq" id="WP_178138605.1">
    <property type="nucleotide sequence ID" value="NZ_FQYT01000039.1"/>
</dbReference>
<sequence length="281" mass="32077">MKNAMQLKAIIKNIAIEKSISAQLVMQNFMLERFLERVSVSKYQDSFILKGGFLIAAMVGLDSRATMDMDATIKGMPVTEDTVKKMFIEICDIPLQDDVTFSFISIGDIREDDEYSGFRVSLSAHFPPMAVPLKLDITTGDKITPKEISYEFKLLLEDRSIRVLAYNLETVLAEKLETIISRGNQNTRPRDFYDVYILSKLQSNSIEIEQLKSAIQATAEKRGSGLILTNYKAILEAIQTSEIMQNHWRRYQKDFEYANNISFEDTCISVSNLMEQLFESN</sequence>
<proteinExistence type="predicted"/>
<reference evidence="1 2" key="1">
    <citation type="submission" date="2016-11" db="EMBL/GenBank/DDBJ databases">
        <authorList>
            <person name="Jaros S."/>
            <person name="Januszkiewicz K."/>
            <person name="Wedrychowicz H."/>
        </authorList>
    </citation>
    <scope>NUCLEOTIDE SEQUENCE [LARGE SCALE GENOMIC DNA]</scope>
    <source>
        <strain evidence="1 2">DSM 15970</strain>
    </source>
</reference>
<accession>A0A1M6LLG0</accession>